<evidence type="ECO:0000313" key="1">
    <source>
        <dbReference type="EMBL" id="TEU23391.1"/>
    </source>
</evidence>
<sequence>MMKSERTYCVKVWNPITEEERQKLTKQEIRKLDYHRRNYEFIYEEFLAYDLFDATDKVIKIWK</sequence>
<keyword evidence="2" id="KW-1185">Reference proteome</keyword>
<dbReference type="Proteomes" id="UP000297834">
    <property type="component" value="Unassembled WGS sequence"/>
</dbReference>
<comment type="caution">
    <text evidence="1">The sequence shown here is derived from an EMBL/GenBank/DDBJ whole genome shotgun (WGS) entry which is preliminary data.</text>
</comment>
<accession>A0A4Y7X900</accession>
<dbReference type="RefSeq" id="WP_134245844.1">
    <property type="nucleotide sequence ID" value="NZ_SNTY01000085.1"/>
</dbReference>
<organism evidence="1 2">
    <name type="scientific">Alkanindiges illinoisensis</name>
    <dbReference type="NCBI Taxonomy" id="197183"/>
    <lineage>
        <taxon>Bacteria</taxon>
        <taxon>Pseudomonadati</taxon>
        <taxon>Pseudomonadota</taxon>
        <taxon>Gammaproteobacteria</taxon>
        <taxon>Moraxellales</taxon>
        <taxon>Moraxellaceae</taxon>
        <taxon>Alkanindiges</taxon>
    </lineage>
</organism>
<evidence type="ECO:0000313" key="2">
    <source>
        <dbReference type="Proteomes" id="UP000297834"/>
    </source>
</evidence>
<dbReference type="EMBL" id="SNTY01000085">
    <property type="protein sequence ID" value="TEU23391.1"/>
    <property type="molecule type" value="Genomic_DNA"/>
</dbReference>
<name>A0A4Y7X900_9GAMM</name>
<reference evidence="1 2" key="1">
    <citation type="submission" date="2019-03" db="EMBL/GenBank/DDBJ databases">
        <title>Alkanindiges illinoisensis: a potential pathogenic isolated from ascites of a gastric cancer patient with abdominal metastasis.</title>
        <authorList>
            <person name="Hu X."/>
            <person name="Yang B."/>
            <person name="Yan X."/>
            <person name="Lin L."/>
            <person name="Zhao H."/>
            <person name="Zhou F."/>
            <person name="Su B."/>
            <person name="Chen J."/>
            <person name="Rui Y."/>
            <person name="Wang Q."/>
            <person name="Zheng L."/>
        </authorList>
    </citation>
    <scope>NUCLEOTIDE SEQUENCE [LARGE SCALE GENOMIC DNA]</scope>
    <source>
        <strain evidence="1 2">NFYY 23406</strain>
    </source>
</reference>
<gene>
    <name evidence="1" type="ORF">E2B99_13840</name>
</gene>
<protein>
    <submittedName>
        <fullName evidence="1">Uncharacterized protein</fullName>
    </submittedName>
</protein>
<dbReference type="AlphaFoldDB" id="A0A4Y7X900"/>
<proteinExistence type="predicted"/>